<accession>A0AAU7J823</accession>
<reference evidence="1" key="1">
    <citation type="submission" date="2024-05" db="EMBL/GenBank/DDBJ databases">
        <authorList>
            <person name="Kwon M."/>
            <person name="Moon K."/>
        </authorList>
    </citation>
    <scope>NUCLEOTIDE SEQUENCE</scope>
</reference>
<protein>
    <submittedName>
        <fullName evidence="1">RNA polymerase</fullName>
    </submittedName>
</protein>
<dbReference type="EMBL" id="PP780467">
    <property type="protein sequence ID" value="XBN74687.1"/>
    <property type="molecule type" value="Genomic_DNA"/>
</dbReference>
<sequence length="64" mass="7354">MILNLRVNGGKLGSIRGYQVLVNGECYSVSYTVKQSMHPVHEEHTNKTAFLNLMEKIYEKLIKE</sequence>
<organism evidence="1">
    <name type="scientific">Xanthomonas phage MK21</name>
    <dbReference type="NCBI Taxonomy" id="3148942"/>
    <lineage>
        <taxon>Viruses</taxon>
        <taxon>Duplodnaviria</taxon>
        <taxon>Heunggongvirae</taxon>
        <taxon>Uroviricota</taxon>
        <taxon>Caudoviricetes</taxon>
    </lineage>
</organism>
<proteinExistence type="predicted"/>
<reference evidence="1" key="2">
    <citation type="submission" date="2024-06" db="EMBL/GenBank/DDBJ databases">
        <title>Novel bacteriophage MK21 infecting Xanthomonas citri.</title>
        <authorList>
            <person name="Song S.-H."/>
            <person name="Lee A.H."/>
            <person name="Choi K.-M."/>
            <person name="Oh D."/>
            <person name="Park J.-G."/>
        </authorList>
    </citation>
    <scope>NUCLEOTIDE SEQUENCE</scope>
</reference>
<name>A0AAU7J823_9CAUD</name>
<evidence type="ECO:0000313" key="1">
    <source>
        <dbReference type="EMBL" id="XBN74687.1"/>
    </source>
</evidence>